<dbReference type="InterPro" id="IPR006020">
    <property type="entry name" value="PTB/PI_dom"/>
</dbReference>
<proteinExistence type="predicted"/>
<dbReference type="EnsemblMetazoa" id="Aqu2.1.38388_001">
    <property type="protein sequence ID" value="Aqu2.1.38388_001"/>
    <property type="gene ID" value="Aqu2.1.38388"/>
</dbReference>
<feature type="region of interest" description="Disordered" evidence="1">
    <location>
        <begin position="103"/>
        <end position="127"/>
    </location>
</feature>
<evidence type="ECO:0000256" key="1">
    <source>
        <dbReference type="SAM" id="MobiDB-lite"/>
    </source>
</evidence>
<dbReference type="InterPro" id="IPR011993">
    <property type="entry name" value="PH-like_dom_sf"/>
</dbReference>
<dbReference type="SUPFAM" id="SSF50729">
    <property type="entry name" value="PH domain-like"/>
    <property type="match status" value="1"/>
</dbReference>
<dbReference type="PROSITE" id="PS01179">
    <property type="entry name" value="PID"/>
    <property type="match status" value="1"/>
</dbReference>
<dbReference type="Pfam" id="PF00640">
    <property type="entry name" value="PID"/>
    <property type="match status" value="1"/>
</dbReference>
<evidence type="ECO:0000313" key="3">
    <source>
        <dbReference type="EnsemblMetazoa" id="Aqu2.1.38388_001"/>
    </source>
</evidence>
<sequence>MSFKVFRKRKEVSYHTWQEEEGEDEEFLPQQNIAVTGQVSDEERPRFLLGSDSPDGRTFLYGATGDEEILLDCFYLGSYDMTGRTVKGRGCIDEPAATIWKQTQEDTGDMLGSSNRRGSLSRQRRKNSLPSNTLHFCRPKYVRLVAGTEDLKVVDNRTDEVLVSYSYRWISFTGTHPKYSRMFCFVAWEPKCKIPYCHAFKCEDVSSARSTAIKLSSIFKQKCQEILGKGSDTQTSLVPRPVLRKSMSVQHCQ</sequence>
<dbReference type="InParanoid" id="A0A1X7VEG1"/>
<accession>A0A1X7VEG1</accession>
<evidence type="ECO:0000259" key="2">
    <source>
        <dbReference type="PROSITE" id="PS01179"/>
    </source>
</evidence>
<dbReference type="AlphaFoldDB" id="A0A1X7VEG1"/>
<dbReference type="CDD" id="cd00934">
    <property type="entry name" value="PTB"/>
    <property type="match status" value="1"/>
</dbReference>
<name>A0A1X7VEG1_AMPQE</name>
<reference evidence="3" key="1">
    <citation type="submission" date="2017-05" db="UniProtKB">
        <authorList>
            <consortium name="EnsemblMetazoa"/>
        </authorList>
    </citation>
    <scope>IDENTIFICATION</scope>
</reference>
<feature type="compositionally biased region" description="Low complexity" evidence="1">
    <location>
        <begin position="111"/>
        <end position="121"/>
    </location>
</feature>
<dbReference type="SMART" id="SM00462">
    <property type="entry name" value="PTB"/>
    <property type="match status" value="1"/>
</dbReference>
<protein>
    <recommendedName>
        <fullName evidence="2">PID domain-containing protein</fullName>
    </recommendedName>
</protein>
<feature type="domain" description="PID" evidence="2">
    <location>
        <begin position="142"/>
        <end position="219"/>
    </location>
</feature>
<dbReference type="Gene3D" id="2.30.29.30">
    <property type="entry name" value="Pleckstrin-homology domain (PH domain)/Phosphotyrosine-binding domain (PTB)"/>
    <property type="match status" value="1"/>
</dbReference>
<organism evidence="3">
    <name type="scientific">Amphimedon queenslandica</name>
    <name type="common">Sponge</name>
    <dbReference type="NCBI Taxonomy" id="400682"/>
    <lineage>
        <taxon>Eukaryota</taxon>
        <taxon>Metazoa</taxon>
        <taxon>Porifera</taxon>
        <taxon>Demospongiae</taxon>
        <taxon>Heteroscleromorpha</taxon>
        <taxon>Haplosclerida</taxon>
        <taxon>Niphatidae</taxon>
        <taxon>Amphimedon</taxon>
    </lineage>
</organism>